<proteinExistence type="predicted"/>
<evidence type="ECO:0000313" key="3">
    <source>
        <dbReference type="Proteomes" id="UP001177670"/>
    </source>
</evidence>
<reference evidence="2" key="1">
    <citation type="submission" date="2021-10" db="EMBL/GenBank/DDBJ databases">
        <title>Melipona bicolor Genome sequencing and assembly.</title>
        <authorList>
            <person name="Araujo N.S."/>
            <person name="Arias M.C."/>
        </authorList>
    </citation>
    <scope>NUCLEOTIDE SEQUENCE</scope>
    <source>
        <strain evidence="2">USP_2M_L1-L4_2017</strain>
        <tissue evidence="2">Whole body</tissue>
    </source>
</reference>
<evidence type="ECO:0000313" key="2">
    <source>
        <dbReference type="EMBL" id="KAK1131666.1"/>
    </source>
</evidence>
<dbReference type="AlphaFoldDB" id="A0AA40KT57"/>
<name>A0AA40KT57_9HYME</name>
<protein>
    <submittedName>
        <fullName evidence="2">Uncharacterized protein</fullName>
    </submittedName>
</protein>
<dbReference type="Proteomes" id="UP001177670">
    <property type="component" value="Unassembled WGS sequence"/>
</dbReference>
<organism evidence="2 3">
    <name type="scientific">Melipona bicolor</name>
    <dbReference type="NCBI Taxonomy" id="60889"/>
    <lineage>
        <taxon>Eukaryota</taxon>
        <taxon>Metazoa</taxon>
        <taxon>Ecdysozoa</taxon>
        <taxon>Arthropoda</taxon>
        <taxon>Hexapoda</taxon>
        <taxon>Insecta</taxon>
        <taxon>Pterygota</taxon>
        <taxon>Neoptera</taxon>
        <taxon>Endopterygota</taxon>
        <taxon>Hymenoptera</taxon>
        <taxon>Apocrita</taxon>
        <taxon>Aculeata</taxon>
        <taxon>Apoidea</taxon>
        <taxon>Anthophila</taxon>
        <taxon>Apidae</taxon>
        <taxon>Melipona</taxon>
    </lineage>
</organism>
<comment type="caution">
    <text evidence="2">The sequence shown here is derived from an EMBL/GenBank/DDBJ whole genome shotgun (WGS) entry which is preliminary data.</text>
</comment>
<feature type="region of interest" description="Disordered" evidence="1">
    <location>
        <begin position="32"/>
        <end position="64"/>
    </location>
</feature>
<keyword evidence="3" id="KW-1185">Reference proteome</keyword>
<sequence length="64" mass="7139">MIRDICTHTDGTCPTDAFEWWKGDRIRSPERNPTSRIFPLSVGSHCEGEGTRRGQLLTPPVAKG</sequence>
<dbReference type="EMBL" id="JAHYIQ010000006">
    <property type="protein sequence ID" value="KAK1131666.1"/>
    <property type="molecule type" value="Genomic_DNA"/>
</dbReference>
<accession>A0AA40KT57</accession>
<gene>
    <name evidence="2" type="ORF">K0M31_017956</name>
</gene>
<evidence type="ECO:0000256" key="1">
    <source>
        <dbReference type="SAM" id="MobiDB-lite"/>
    </source>
</evidence>